<keyword evidence="3" id="KW-0813">Transport</keyword>
<gene>
    <name evidence="9" type="ORF">EUX98_g506</name>
</gene>
<comment type="caution">
    <text evidence="9">The sequence shown here is derived from an EMBL/GenBank/DDBJ whole genome shotgun (WGS) entry which is preliminary data.</text>
</comment>
<comment type="subcellular location">
    <subcellularLocation>
        <location evidence="1">Membrane</location>
        <topology evidence="1">Multi-pass membrane protein</topology>
    </subcellularLocation>
</comment>
<proteinExistence type="inferred from homology"/>
<feature type="transmembrane region" description="Helical" evidence="8">
    <location>
        <begin position="159"/>
        <end position="189"/>
    </location>
</feature>
<accession>A0A4S4N3P9</accession>
<dbReference type="InterPro" id="IPR002259">
    <property type="entry name" value="Eqnu_transpt"/>
</dbReference>
<evidence type="ECO:0000313" key="10">
    <source>
        <dbReference type="Proteomes" id="UP000308730"/>
    </source>
</evidence>
<keyword evidence="10" id="KW-1185">Reference proteome</keyword>
<evidence type="ECO:0008006" key="11">
    <source>
        <dbReference type="Google" id="ProtNLM"/>
    </source>
</evidence>
<evidence type="ECO:0000256" key="8">
    <source>
        <dbReference type="SAM" id="Phobius"/>
    </source>
</evidence>
<evidence type="ECO:0000256" key="1">
    <source>
        <dbReference type="ARBA" id="ARBA00004141"/>
    </source>
</evidence>
<evidence type="ECO:0000256" key="5">
    <source>
        <dbReference type="ARBA" id="ARBA00022989"/>
    </source>
</evidence>
<feature type="compositionally biased region" description="Polar residues" evidence="7">
    <location>
        <begin position="9"/>
        <end position="23"/>
    </location>
</feature>
<comment type="similarity">
    <text evidence="2">Belongs to the SLC29A/ENT transporter (TC 2.A.57) family.</text>
</comment>
<dbReference type="InterPro" id="IPR036259">
    <property type="entry name" value="MFS_trans_sf"/>
</dbReference>
<evidence type="ECO:0000256" key="6">
    <source>
        <dbReference type="ARBA" id="ARBA00023136"/>
    </source>
</evidence>
<dbReference type="EMBL" id="SGPM01000004">
    <property type="protein sequence ID" value="THH33639.1"/>
    <property type="molecule type" value="Genomic_DNA"/>
</dbReference>
<evidence type="ECO:0000256" key="7">
    <source>
        <dbReference type="SAM" id="MobiDB-lite"/>
    </source>
</evidence>
<evidence type="ECO:0000256" key="2">
    <source>
        <dbReference type="ARBA" id="ARBA00007965"/>
    </source>
</evidence>
<keyword evidence="5 8" id="KW-1133">Transmembrane helix</keyword>
<protein>
    <recommendedName>
        <fullName evidence="11">Nucleoside transporter</fullName>
    </recommendedName>
</protein>
<dbReference type="OrthoDB" id="10261753at2759"/>
<feature type="transmembrane region" description="Helical" evidence="8">
    <location>
        <begin position="133"/>
        <end position="153"/>
    </location>
</feature>
<dbReference type="GO" id="GO:0015205">
    <property type="term" value="F:nucleobase transmembrane transporter activity"/>
    <property type="evidence" value="ECO:0007669"/>
    <property type="project" value="TreeGrafter"/>
</dbReference>
<keyword evidence="6 8" id="KW-0472">Membrane</keyword>
<feature type="transmembrane region" description="Helical" evidence="8">
    <location>
        <begin position="201"/>
        <end position="219"/>
    </location>
</feature>
<evidence type="ECO:0000256" key="4">
    <source>
        <dbReference type="ARBA" id="ARBA00022692"/>
    </source>
</evidence>
<feature type="transmembrane region" description="Helical" evidence="8">
    <location>
        <begin position="64"/>
        <end position="88"/>
    </location>
</feature>
<dbReference type="PANTHER" id="PTHR10332">
    <property type="entry name" value="EQUILIBRATIVE NUCLEOSIDE TRANSPORTER"/>
    <property type="match status" value="1"/>
</dbReference>
<dbReference type="PANTHER" id="PTHR10332:SF88">
    <property type="entry name" value="EQUILIBRATIVE NUCLEOSIDE TRANSPORTER 1, ISOFORM A"/>
    <property type="match status" value="1"/>
</dbReference>
<dbReference type="Proteomes" id="UP000308730">
    <property type="component" value="Unassembled WGS sequence"/>
</dbReference>
<dbReference type="SUPFAM" id="SSF103473">
    <property type="entry name" value="MFS general substrate transporter"/>
    <property type="match status" value="1"/>
</dbReference>
<evidence type="ECO:0000256" key="3">
    <source>
        <dbReference type="ARBA" id="ARBA00022448"/>
    </source>
</evidence>
<dbReference type="GO" id="GO:0000329">
    <property type="term" value="C:fungal-type vacuole membrane"/>
    <property type="evidence" value="ECO:0007669"/>
    <property type="project" value="TreeGrafter"/>
</dbReference>
<feature type="region of interest" description="Disordered" evidence="7">
    <location>
        <begin position="1"/>
        <end position="27"/>
    </location>
</feature>
<dbReference type="GO" id="GO:0005886">
    <property type="term" value="C:plasma membrane"/>
    <property type="evidence" value="ECO:0007669"/>
    <property type="project" value="TreeGrafter"/>
</dbReference>
<feature type="transmembrane region" description="Helical" evidence="8">
    <location>
        <begin position="239"/>
        <end position="260"/>
    </location>
</feature>
<sequence>MSFHHRSSNTDSGAEYQSLSQAPNVEAEGDNSLLRSLDLDDEETLADELVTQEAISTTDGRIRWIHFVLGCAVLLPWNVIITATPFFLTRLEGSSLKSTFSSYLSTTFTISNFVFLAHATVSSDQSTNARRALLAILALTLLTFMFTVSTFFQGSPGTFFAFVIVNGILQAAAGSYLQASVIAVASLFGPTAMQSVMSGQAAVGVAVSAVQVISAASSLRGEPTAQQLRESRPEERSALTFFALSTAFLLFSAAAHAYLLRLPLYKAVIGQFSHIRHVARGDASGALEDESQTMLPPPKASATEKREQIARVAKSNIVYNLGVAYVFVVTLVRT</sequence>
<name>A0A4S4N3P9_9APHY</name>
<dbReference type="AlphaFoldDB" id="A0A4S4N3P9"/>
<evidence type="ECO:0000313" key="9">
    <source>
        <dbReference type="EMBL" id="THH33639.1"/>
    </source>
</evidence>
<dbReference type="GO" id="GO:0034257">
    <property type="term" value="F:nicotinamide riboside transmembrane transporter activity"/>
    <property type="evidence" value="ECO:0007669"/>
    <property type="project" value="TreeGrafter"/>
</dbReference>
<organism evidence="9 10">
    <name type="scientific">Antrodiella citrinella</name>
    <dbReference type="NCBI Taxonomy" id="2447956"/>
    <lineage>
        <taxon>Eukaryota</taxon>
        <taxon>Fungi</taxon>
        <taxon>Dikarya</taxon>
        <taxon>Basidiomycota</taxon>
        <taxon>Agaricomycotina</taxon>
        <taxon>Agaricomycetes</taxon>
        <taxon>Polyporales</taxon>
        <taxon>Steccherinaceae</taxon>
        <taxon>Antrodiella</taxon>
    </lineage>
</organism>
<dbReference type="Pfam" id="PF01733">
    <property type="entry name" value="Nucleoside_tran"/>
    <property type="match status" value="1"/>
</dbReference>
<feature type="transmembrane region" description="Helical" evidence="8">
    <location>
        <begin position="100"/>
        <end position="121"/>
    </location>
</feature>
<reference evidence="9 10" key="1">
    <citation type="submission" date="2019-02" db="EMBL/GenBank/DDBJ databases">
        <title>Genome sequencing of the rare red list fungi Antrodiella citrinella (Flaviporus citrinellus).</title>
        <authorList>
            <person name="Buettner E."/>
            <person name="Kellner H."/>
        </authorList>
    </citation>
    <scope>NUCLEOTIDE SEQUENCE [LARGE SCALE GENOMIC DNA]</scope>
    <source>
        <strain evidence="9 10">DSM 108506</strain>
    </source>
</reference>
<keyword evidence="4 8" id="KW-0812">Transmembrane</keyword>